<keyword evidence="1" id="KW-0472">Membrane</keyword>
<accession>A0A8J3TA03</accession>
<protein>
    <submittedName>
        <fullName evidence="2">Uncharacterized protein</fullName>
    </submittedName>
</protein>
<dbReference type="RefSeq" id="WP_168115463.1">
    <property type="nucleotide sequence ID" value="NZ_BOON01000019.1"/>
</dbReference>
<evidence type="ECO:0000313" key="2">
    <source>
        <dbReference type="EMBL" id="GII22613.1"/>
    </source>
</evidence>
<keyword evidence="1" id="KW-0812">Transmembrane</keyword>
<sequence>MALSELLLVLFLSALVQGVVIYLAVKAAFLRGFRSALALLAGRSRQKGLVNSVRGDFHTVVRWVKTIEVVAREP</sequence>
<dbReference type="EMBL" id="BOON01000019">
    <property type="protein sequence ID" value="GII22613.1"/>
    <property type="molecule type" value="Genomic_DNA"/>
</dbReference>
<organism evidence="2 3">
    <name type="scientific">Planosporangium mesophilum</name>
    <dbReference type="NCBI Taxonomy" id="689768"/>
    <lineage>
        <taxon>Bacteria</taxon>
        <taxon>Bacillati</taxon>
        <taxon>Actinomycetota</taxon>
        <taxon>Actinomycetes</taxon>
        <taxon>Micromonosporales</taxon>
        <taxon>Micromonosporaceae</taxon>
        <taxon>Planosporangium</taxon>
    </lineage>
</organism>
<proteinExistence type="predicted"/>
<dbReference type="AlphaFoldDB" id="A0A8J3TA03"/>
<reference evidence="2" key="1">
    <citation type="submission" date="2021-01" db="EMBL/GenBank/DDBJ databases">
        <title>Whole genome shotgun sequence of Planosporangium mesophilum NBRC 109066.</title>
        <authorList>
            <person name="Komaki H."/>
            <person name="Tamura T."/>
        </authorList>
    </citation>
    <scope>NUCLEOTIDE SEQUENCE</scope>
    <source>
        <strain evidence="2">NBRC 109066</strain>
    </source>
</reference>
<name>A0A8J3TA03_9ACTN</name>
<evidence type="ECO:0000313" key="3">
    <source>
        <dbReference type="Proteomes" id="UP000599074"/>
    </source>
</evidence>
<keyword evidence="1" id="KW-1133">Transmembrane helix</keyword>
<keyword evidence="3" id="KW-1185">Reference proteome</keyword>
<feature type="transmembrane region" description="Helical" evidence="1">
    <location>
        <begin position="6"/>
        <end position="25"/>
    </location>
</feature>
<comment type="caution">
    <text evidence="2">The sequence shown here is derived from an EMBL/GenBank/DDBJ whole genome shotgun (WGS) entry which is preliminary data.</text>
</comment>
<evidence type="ECO:0000256" key="1">
    <source>
        <dbReference type="SAM" id="Phobius"/>
    </source>
</evidence>
<gene>
    <name evidence="2" type="ORF">Pme01_22100</name>
</gene>
<dbReference type="Proteomes" id="UP000599074">
    <property type="component" value="Unassembled WGS sequence"/>
</dbReference>